<dbReference type="EMBL" id="SLZZ01000012">
    <property type="protein sequence ID" value="TCS78312.1"/>
    <property type="molecule type" value="Genomic_DNA"/>
</dbReference>
<sequence length="48" mass="5586">MGIKNKTLLLVSLVISFFIFVFIIVFMTIFSSRLIKENASYSKNLLER</sequence>
<keyword evidence="1" id="KW-1133">Transmembrane helix</keyword>
<keyword evidence="3" id="KW-1185">Reference proteome</keyword>
<name>A0A4V2URN2_9FIRM</name>
<accession>A0A4V2URN2</accession>
<keyword evidence="1" id="KW-0812">Transmembrane</keyword>
<protein>
    <submittedName>
        <fullName evidence="2">Uncharacterized protein</fullName>
    </submittedName>
</protein>
<evidence type="ECO:0000313" key="2">
    <source>
        <dbReference type="EMBL" id="TCS78312.1"/>
    </source>
</evidence>
<evidence type="ECO:0000313" key="3">
    <source>
        <dbReference type="Proteomes" id="UP000295726"/>
    </source>
</evidence>
<reference evidence="2 3" key="1">
    <citation type="submission" date="2019-03" db="EMBL/GenBank/DDBJ databases">
        <title>Genomic Encyclopedia of Type Strains, Phase IV (KMG-IV): sequencing the most valuable type-strain genomes for metagenomic binning, comparative biology and taxonomic classification.</title>
        <authorList>
            <person name="Goeker M."/>
        </authorList>
    </citation>
    <scope>NUCLEOTIDE SEQUENCE [LARGE SCALE GENOMIC DNA]</scope>
    <source>
        <strain evidence="2 3">DSM 29489</strain>
    </source>
</reference>
<keyword evidence="1" id="KW-0472">Membrane</keyword>
<dbReference type="Proteomes" id="UP000295726">
    <property type="component" value="Unassembled WGS sequence"/>
</dbReference>
<organism evidence="2 3">
    <name type="scientific">Muricomes intestini</name>
    <dbReference type="NCBI Taxonomy" id="1796634"/>
    <lineage>
        <taxon>Bacteria</taxon>
        <taxon>Bacillati</taxon>
        <taxon>Bacillota</taxon>
        <taxon>Clostridia</taxon>
        <taxon>Lachnospirales</taxon>
        <taxon>Lachnospiraceae</taxon>
        <taxon>Muricomes</taxon>
    </lineage>
</organism>
<proteinExistence type="predicted"/>
<comment type="caution">
    <text evidence="2">The sequence shown here is derived from an EMBL/GenBank/DDBJ whole genome shotgun (WGS) entry which is preliminary data.</text>
</comment>
<feature type="transmembrane region" description="Helical" evidence="1">
    <location>
        <begin position="7"/>
        <end position="30"/>
    </location>
</feature>
<dbReference type="AlphaFoldDB" id="A0A4V2URN2"/>
<gene>
    <name evidence="2" type="ORF">EDD59_11272</name>
</gene>
<evidence type="ECO:0000256" key="1">
    <source>
        <dbReference type="SAM" id="Phobius"/>
    </source>
</evidence>